<keyword evidence="2" id="KW-0862">Zinc</keyword>
<dbReference type="PROSITE" id="PS50048">
    <property type="entry name" value="ZN2_CY6_FUNGAL_2"/>
    <property type="match status" value="1"/>
</dbReference>
<proteinExistence type="predicted"/>
<protein>
    <recommendedName>
        <fullName evidence="8">Zn(2)-C6 fungal-type domain-containing protein</fullName>
    </recommendedName>
</protein>
<accession>A0A6A6QIB9</accession>
<dbReference type="SMART" id="SM00066">
    <property type="entry name" value="GAL4"/>
    <property type="match status" value="1"/>
</dbReference>
<dbReference type="GO" id="GO:0000981">
    <property type="term" value="F:DNA-binding transcription factor activity, RNA polymerase II-specific"/>
    <property type="evidence" value="ECO:0007669"/>
    <property type="project" value="InterPro"/>
</dbReference>
<feature type="compositionally biased region" description="Polar residues" evidence="7">
    <location>
        <begin position="111"/>
        <end position="120"/>
    </location>
</feature>
<dbReference type="AlphaFoldDB" id="A0A6A6QIB9"/>
<dbReference type="PANTHER" id="PTHR47171">
    <property type="entry name" value="FARA-RELATED"/>
    <property type="match status" value="1"/>
</dbReference>
<keyword evidence="6" id="KW-0539">Nucleus</keyword>
<dbReference type="InterPro" id="IPR001138">
    <property type="entry name" value="Zn2Cys6_DnaBD"/>
</dbReference>
<dbReference type="SUPFAM" id="SSF57701">
    <property type="entry name" value="Zn2/Cys6 DNA-binding domain"/>
    <property type="match status" value="1"/>
</dbReference>
<keyword evidence="1" id="KW-0479">Metal-binding</keyword>
<evidence type="ECO:0000256" key="3">
    <source>
        <dbReference type="ARBA" id="ARBA00023015"/>
    </source>
</evidence>
<reference evidence="9" key="1">
    <citation type="journal article" date="2020" name="Stud. Mycol.">
        <title>101 Dothideomycetes genomes: a test case for predicting lifestyles and emergence of pathogens.</title>
        <authorList>
            <person name="Haridas S."/>
            <person name="Albert R."/>
            <person name="Binder M."/>
            <person name="Bloem J."/>
            <person name="Labutti K."/>
            <person name="Salamov A."/>
            <person name="Andreopoulos B."/>
            <person name="Baker S."/>
            <person name="Barry K."/>
            <person name="Bills G."/>
            <person name="Bluhm B."/>
            <person name="Cannon C."/>
            <person name="Castanera R."/>
            <person name="Culley D."/>
            <person name="Daum C."/>
            <person name="Ezra D."/>
            <person name="Gonzalez J."/>
            <person name="Henrissat B."/>
            <person name="Kuo A."/>
            <person name="Liang C."/>
            <person name="Lipzen A."/>
            <person name="Lutzoni F."/>
            <person name="Magnuson J."/>
            <person name="Mondo S."/>
            <person name="Nolan M."/>
            <person name="Ohm R."/>
            <person name="Pangilinan J."/>
            <person name="Park H.-J."/>
            <person name="Ramirez L."/>
            <person name="Alfaro M."/>
            <person name="Sun H."/>
            <person name="Tritt A."/>
            <person name="Yoshinaga Y."/>
            <person name="Zwiers L.-H."/>
            <person name="Turgeon B."/>
            <person name="Goodwin S."/>
            <person name="Spatafora J."/>
            <person name="Crous P."/>
            <person name="Grigoriev I."/>
        </authorList>
    </citation>
    <scope>NUCLEOTIDE SEQUENCE</scope>
    <source>
        <strain evidence="9">CBS 269.34</strain>
    </source>
</reference>
<keyword evidence="5" id="KW-0804">Transcription</keyword>
<evidence type="ECO:0000313" key="9">
    <source>
        <dbReference type="EMBL" id="KAF2491207.1"/>
    </source>
</evidence>
<keyword evidence="3" id="KW-0805">Transcription regulation</keyword>
<dbReference type="Proteomes" id="UP000799750">
    <property type="component" value="Unassembled WGS sequence"/>
</dbReference>
<dbReference type="InterPro" id="IPR007219">
    <property type="entry name" value="XnlR_reg_dom"/>
</dbReference>
<keyword evidence="4" id="KW-0238">DNA-binding</keyword>
<dbReference type="EMBL" id="MU004196">
    <property type="protein sequence ID" value="KAF2491207.1"/>
    <property type="molecule type" value="Genomic_DNA"/>
</dbReference>
<feature type="compositionally biased region" description="Basic and acidic residues" evidence="7">
    <location>
        <begin position="70"/>
        <end position="83"/>
    </location>
</feature>
<dbReference type="InterPro" id="IPR052073">
    <property type="entry name" value="Amide_Lactam_Regulators"/>
</dbReference>
<evidence type="ECO:0000256" key="4">
    <source>
        <dbReference type="ARBA" id="ARBA00023125"/>
    </source>
</evidence>
<name>A0A6A6QIB9_9PEZI</name>
<dbReference type="CDD" id="cd00067">
    <property type="entry name" value="GAL4"/>
    <property type="match status" value="1"/>
</dbReference>
<dbReference type="SMART" id="SM00906">
    <property type="entry name" value="Fungal_trans"/>
    <property type="match status" value="1"/>
</dbReference>
<dbReference type="GO" id="GO:0008270">
    <property type="term" value="F:zinc ion binding"/>
    <property type="evidence" value="ECO:0007669"/>
    <property type="project" value="InterPro"/>
</dbReference>
<evidence type="ECO:0000256" key="7">
    <source>
        <dbReference type="SAM" id="MobiDB-lite"/>
    </source>
</evidence>
<dbReference type="GO" id="GO:0003677">
    <property type="term" value="F:DNA binding"/>
    <property type="evidence" value="ECO:0007669"/>
    <property type="project" value="UniProtKB-KW"/>
</dbReference>
<dbReference type="InterPro" id="IPR036864">
    <property type="entry name" value="Zn2-C6_fun-type_DNA-bd_sf"/>
</dbReference>
<dbReference type="PANTHER" id="PTHR47171:SF2">
    <property type="entry name" value="TRANSCRIPTION FACTOR, PUTATIVE-RELATED"/>
    <property type="match status" value="1"/>
</dbReference>
<dbReference type="CDD" id="cd12148">
    <property type="entry name" value="fungal_TF_MHR"/>
    <property type="match status" value="1"/>
</dbReference>
<keyword evidence="10" id="KW-1185">Reference proteome</keyword>
<dbReference type="OrthoDB" id="10251155at2759"/>
<evidence type="ECO:0000256" key="6">
    <source>
        <dbReference type="ARBA" id="ARBA00023242"/>
    </source>
</evidence>
<dbReference type="GO" id="GO:0006351">
    <property type="term" value="P:DNA-templated transcription"/>
    <property type="evidence" value="ECO:0007669"/>
    <property type="project" value="InterPro"/>
</dbReference>
<feature type="domain" description="Zn(2)-C6 fungal-type" evidence="8">
    <location>
        <begin position="11"/>
        <end position="43"/>
    </location>
</feature>
<feature type="compositionally biased region" description="Low complexity" evidence="7">
    <location>
        <begin position="55"/>
        <end position="65"/>
    </location>
</feature>
<sequence>MEQRTRRTVKACVICHKKKVRCDIDIVEGNSCTNCVRDDYECVPRERKRKRYTISTSPPATTSRTTRAKQAAEDQRIHEEDAHTTNGNGVSIHENGFGEGRSQARDDMRQDSYTTPSTGLASEHNIDPSLHNYGSGNTPVNASYLGRLEYIRNDVPVNDEGTVPDRAPHRLSETDLEIMRVQRVSELPPRAIRESLLDAFWTRCYPWTPVVERHWVEDQPSNNVSLLLLHAMLLAGSRVSSVSPGYSPEDFYKKARVLFWMGAEEDPIVTIAAACLLHWWNPAGPERVSLDTSGFWLRIAVGLAYQVGLHREPVKKADAGLRRRIWWSLVVRDCLINAGHGRPRAIDLKLTDVSPPTAHDFEGDTARANLFSSYVTISSILGDLTQSFLTKTGFQEQKSQIENHLYRWLKTLPDSLHLCRPEHGRLLKQYNFESRQLHVQYFTVLIIINRSRDARGPPSTASLLASSFLAGIFEDFLARDELRYLGPIFTFYLLVAGMAQLSCYRYTGLWDAAAKDLDVMFRALDELAKRWPSAVGSLRHLTDVRDKIVMRPTALPHFPHHNLTPERLQFFEDFGPELCRMWVAIHEGHRDGIQRIHPSREIETAGILQGLRTPVTMLEGLGVDGADGELNDGRADSECTNGDRDGIYAYGGRRDELGHAFGGGMAGLGYETALMQPSADLMAQYEGIGNWLLIDWDQGLG</sequence>
<dbReference type="PROSITE" id="PS00463">
    <property type="entry name" value="ZN2_CY6_FUNGAL_1"/>
    <property type="match status" value="1"/>
</dbReference>
<dbReference type="Gene3D" id="4.10.240.10">
    <property type="entry name" value="Zn(2)-C6 fungal-type DNA-binding domain"/>
    <property type="match status" value="1"/>
</dbReference>
<evidence type="ECO:0000256" key="2">
    <source>
        <dbReference type="ARBA" id="ARBA00022833"/>
    </source>
</evidence>
<evidence type="ECO:0000256" key="5">
    <source>
        <dbReference type="ARBA" id="ARBA00023163"/>
    </source>
</evidence>
<evidence type="ECO:0000259" key="8">
    <source>
        <dbReference type="PROSITE" id="PS50048"/>
    </source>
</evidence>
<evidence type="ECO:0000256" key="1">
    <source>
        <dbReference type="ARBA" id="ARBA00022723"/>
    </source>
</evidence>
<dbReference type="Pfam" id="PF00172">
    <property type="entry name" value="Zn_clus"/>
    <property type="match status" value="1"/>
</dbReference>
<evidence type="ECO:0000313" key="10">
    <source>
        <dbReference type="Proteomes" id="UP000799750"/>
    </source>
</evidence>
<organism evidence="9 10">
    <name type="scientific">Lophium mytilinum</name>
    <dbReference type="NCBI Taxonomy" id="390894"/>
    <lineage>
        <taxon>Eukaryota</taxon>
        <taxon>Fungi</taxon>
        <taxon>Dikarya</taxon>
        <taxon>Ascomycota</taxon>
        <taxon>Pezizomycotina</taxon>
        <taxon>Dothideomycetes</taxon>
        <taxon>Pleosporomycetidae</taxon>
        <taxon>Mytilinidiales</taxon>
        <taxon>Mytilinidiaceae</taxon>
        <taxon>Lophium</taxon>
    </lineage>
</organism>
<dbReference type="Pfam" id="PF04082">
    <property type="entry name" value="Fungal_trans"/>
    <property type="match status" value="1"/>
</dbReference>
<feature type="region of interest" description="Disordered" evidence="7">
    <location>
        <begin position="52"/>
        <end position="136"/>
    </location>
</feature>
<gene>
    <name evidence="9" type="ORF">BU16DRAFT_585445</name>
</gene>